<feature type="region of interest" description="Disordered" evidence="1">
    <location>
        <begin position="105"/>
        <end position="137"/>
    </location>
</feature>
<comment type="caution">
    <text evidence="2">The sequence shown here is derived from an EMBL/GenBank/DDBJ whole genome shotgun (WGS) entry which is preliminary data.</text>
</comment>
<dbReference type="Proteomes" id="UP000823399">
    <property type="component" value="Unassembled WGS sequence"/>
</dbReference>
<reference evidence="2" key="1">
    <citation type="journal article" date="2020" name="New Phytol.">
        <title>Comparative genomics reveals dynamic genome evolution in host specialist ectomycorrhizal fungi.</title>
        <authorList>
            <person name="Lofgren L.A."/>
            <person name="Nguyen N.H."/>
            <person name="Vilgalys R."/>
            <person name="Ruytinx J."/>
            <person name="Liao H.L."/>
            <person name="Branco S."/>
            <person name="Kuo A."/>
            <person name="LaButti K."/>
            <person name="Lipzen A."/>
            <person name="Andreopoulos W."/>
            <person name="Pangilinan J."/>
            <person name="Riley R."/>
            <person name="Hundley H."/>
            <person name="Na H."/>
            <person name="Barry K."/>
            <person name="Grigoriev I.V."/>
            <person name="Stajich J.E."/>
            <person name="Kennedy P.G."/>
        </authorList>
    </citation>
    <scope>NUCLEOTIDE SEQUENCE</scope>
    <source>
        <strain evidence="2">FC423</strain>
    </source>
</reference>
<evidence type="ECO:0000256" key="1">
    <source>
        <dbReference type="SAM" id="MobiDB-lite"/>
    </source>
</evidence>
<gene>
    <name evidence="2" type="ORF">F5147DRAFT_819319</name>
</gene>
<dbReference type="RefSeq" id="XP_041287812.1">
    <property type="nucleotide sequence ID" value="XM_041443637.1"/>
</dbReference>
<evidence type="ECO:0000313" key="2">
    <source>
        <dbReference type="EMBL" id="KAG2095297.1"/>
    </source>
</evidence>
<keyword evidence="3" id="KW-1185">Reference proteome</keyword>
<evidence type="ECO:0000313" key="3">
    <source>
        <dbReference type="Proteomes" id="UP000823399"/>
    </source>
</evidence>
<protein>
    <submittedName>
        <fullName evidence="2">Uncharacterized protein</fullName>
    </submittedName>
</protein>
<proteinExistence type="predicted"/>
<dbReference type="GeneID" id="64705896"/>
<dbReference type="EMBL" id="JABBWM010000075">
    <property type="protein sequence ID" value="KAG2095297.1"/>
    <property type="molecule type" value="Genomic_DNA"/>
</dbReference>
<dbReference type="AlphaFoldDB" id="A0A9P7EYH5"/>
<dbReference type="OrthoDB" id="3052421at2759"/>
<name>A0A9P7EYH5_9AGAM</name>
<accession>A0A9P7EYH5</accession>
<organism evidence="2 3">
    <name type="scientific">Suillus discolor</name>
    <dbReference type="NCBI Taxonomy" id="1912936"/>
    <lineage>
        <taxon>Eukaryota</taxon>
        <taxon>Fungi</taxon>
        <taxon>Dikarya</taxon>
        <taxon>Basidiomycota</taxon>
        <taxon>Agaricomycotina</taxon>
        <taxon>Agaricomycetes</taxon>
        <taxon>Agaricomycetidae</taxon>
        <taxon>Boletales</taxon>
        <taxon>Suillineae</taxon>
        <taxon>Suillaceae</taxon>
        <taxon>Suillus</taxon>
    </lineage>
</organism>
<sequence>MSRLSDYRRLRTGFGPAISTAIIYCKPDAYQFKLRVKEKPTLLQVQPNLTLATGIKQTGECLALIRVAPLSPLSWGCFLGTRQALVRPRVSRFLRGAAPAKKVNLEGAADPSSKALPSGSKVADPPRELTKSQAKVRGSSGLLLTTALRPQSSTKATSHHLVVLKVGAEVGDVKLARMSFGSLIKSNPKHCTAAARLGEGAGLTVAARELIKQVAKGVPRAMMYGSRQDGYTYDGCKVVLANAAQHVGQSVKTRPTAADLGRDLSTLKNQLRIPAYSPVEVVPLSVELWPALTHPETPERAKVVLNKAHEAVPKSHEI</sequence>